<name>A0ABR9WBY2_9BACT</name>
<protein>
    <submittedName>
        <fullName evidence="2">Uncharacterized protein</fullName>
    </submittedName>
</protein>
<dbReference type="RefSeq" id="WP_194120696.1">
    <property type="nucleotide sequence ID" value="NZ_JACYGY010000001.1"/>
</dbReference>
<keyword evidence="3" id="KW-1185">Reference proteome</keyword>
<gene>
    <name evidence="2" type="ORF">IEE83_11445</name>
</gene>
<evidence type="ECO:0000313" key="2">
    <source>
        <dbReference type="EMBL" id="MBE9462496.1"/>
    </source>
</evidence>
<dbReference type="EMBL" id="JACYGY010000001">
    <property type="protein sequence ID" value="MBE9462496.1"/>
    <property type="molecule type" value="Genomic_DNA"/>
</dbReference>
<reference evidence="3" key="1">
    <citation type="submission" date="2023-07" db="EMBL/GenBank/DDBJ databases">
        <title>Dyadobacter sp. nov 'subterranea' isolated from contaminted grondwater.</title>
        <authorList>
            <person name="Szabo I."/>
            <person name="Al-Omari J."/>
            <person name="Szerdahelyi S.G."/>
            <person name="Rado J."/>
        </authorList>
    </citation>
    <scope>NUCLEOTIDE SEQUENCE [LARGE SCALE GENOMIC DNA]</scope>
    <source>
        <strain evidence="3">UP-52</strain>
    </source>
</reference>
<sequence>MLDQKEREIRELQEKIMAKRQQIEFDKTDIDLTTEYSSENNENPDVSEDFKNVYDPAGNVIDTGELKELSSAENELIHLIDRLNKLRNE</sequence>
<proteinExistence type="predicted"/>
<evidence type="ECO:0000313" key="3">
    <source>
        <dbReference type="Proteomes" id="UP000634134"/>
    </source>
</evidence>
<dbReference type="Proteomes" id="UP000634134">
    <property type="component" value="Unassembled WGS sequence"/>
</dbReference>
<comment type="caution">
    <text evidence="2">The sequence shown here is derived from an EMBL/GenBank/DDBJ whole genome shotgun (WGS) entry which is preliminary data.</text>
</comment>
<evidence type="ECO:0000256" key="1">
    <source>
        <dbReference type="SAM" id="Coils"/>
    </source>
</evidence>
<organism evidence="2 3">
    <name type="scientific">Dyadobacter subterraneus</name>
    <dbReference type="NCBI Taxonomy" id="2773304"/>
    <lineage>
        <taxon>Bacteria</taxon>
        <taxon>Pseudomonadati</taxon>
        <taxon>Bacteroidota</taxon>
        <taxon>Cytophagia</taxon>
        <taxon>Cytophagales</taxon>
        <taxon>Spirosomataceae</taxon>
        <taxon>Dyadobacter</taxon>
    </lineage>
</organism>
<accession>A0ABR9WBY2</accession>
<keyword evidence="1" id="KW-0175">Coiled coil</keyword>
<feature type="coiled-coil region" evidence="1">
    <location>
        <begin position="2"/>
        <end position="29"/>
    </location>
</feature>